<dbReference type="GO" id="GO:0005524">
    <property type="term" value="F:ATP binding"/>
    <property type="evidence" value="ECO:0007669"/>
    <property type="project" value="InterPro"/>
</dbReference>
<protein>
    <submittedName>
        <fullName evidence="2">DEAD/DEAH box helicase</fullName>
    </submittedName>
</protein>
<evidence type="ECO:0000259" key="1">
    <source>
        <dbReference type="Pfam" id="PF04851"/>
    </source>
</evidence>
<accession>A0A4U1IVR8</accession>
<keyword evidence="2" id="KW-0378">Hydrolase</keyword>
<name>A0A4U1IVR8_9BACT</name>
<dbReference type="Gene3D" id="3.40.50.300">
    <property type="entry name" value="P-loop containing nucleotide triphosphate hydrolases"/>
    <property type="match status" value="1"/>
</dbReference>
<dbReference type="GO" id="GO:0016787">
    <property type="term" value="F:hydrolase activity"/>
    <property type="evidence" value="ECO:0007669"/>
    <property type="project" value="InterPro"/>
</dbReference>
<dbReference type="OrthoDB" id="9804086at2"/>
<dbReference type="InterPro" id="IPR050742">
    <property type="entry name" value="Helicase_Restrict-Modif_Enz"/>
</dbReference>
<feature type="domain" description="Helicase/UvrB N-terminal" evidence="1">
    <location>
        <begin position="3"/>
        <end position="70"/>
    </location>
</feature>
<sequence length="76" mass="8537">MKYTPRDYQKRAIDRARAVIRGGKNKPLIVAPTGSGKTVIACAIVESAEKKGSRTLFIAHRRELIEQTSKWLTVVR</sequence>
<comment type="caution">
    <text evidence="2">The sequence shown here is derived from an EMBL/GenBank/DDBJ whole genome shotgun (WGS) entry which is preliminary data.</text>
</comment>
<dbReference type="RefSeq" id="WP_136934528.1">
    <property type="nucleotide sequence ID" value="NZ_SSMQ01000066.1"/>
</dbReference>
<dbReference type="Pfam" id="PF04851">
    <property type="entry name" value="ResIII"/>
    <property type="match status" value="1"/>
</dbReference>
<dbReference type="SUPFAM" id="SSF52540">
    <property type="entry name" value="P-loop containing nucleoside triphosphate hydrolases"/>
    <property type="match status" value="1"/>
</dbReference>
<evidence type="ECO:0000313" key="2">
    <source>
        <dbReference type="EMBL" id="TKC98598.1"/>
    </source>
</evidence>
<dbReference type="EMBL" id="SSMQ01000066">
    <property type="protein sequence ID" value="TKC98598.1"/>
    <property type="molecule type" value="Genomic_DNA"/>
</dbReference>
<dbReference type="PANTHER" id="PTHR47396">
    <property type="entry name" value="TYPE I RESTRICTION ENZYME ECOKI R PROTEIN"/>
    <property type="match status" value="1"/>
</dbReference>
<dbReference type="GO" id="GO:0003677">
    <property type="term" value="F:DNA binding"/>
    <property type="evidence" value="ECO:0007669"/>
    <property type="project" value="InterPro"/>
</dbReference>
<dbReference type="Proteomes" id="UP000309215">
    <property type="component" value="Unassembled WGS sequence"/>
</dbReference>
<keyword evidence="2" id="KW-0067">ATP-binding</keyword>
<dbReference type="GO" id="GO:0004386">
    <property type="term" value="F:helicase activity"/>
    <property type="evidence" value="ECO:0007669"/>
    <property type="project" value="UniProtKB-KW"/>
</dbReference>
<dbReference type="PANTHER" id="PTHR47396:SF1">
    <property type="entry name" value="ATP-DEPENDENT HELICASE IRC3-RELATED"/>
    <property type="match status" value="1"/>
</dbReference>
<dbReference type="AlphaFoldDB" id="A0A4U1IVR8"/>
<keyword evidence="2" id="KW-0547">Nucleotide-binding</keyword>
<gene>
    <name evidence="2" type="ORF">E8A74_40735</name>
</gene>
<dbReference type="InterPro" id="IPR006935">
    <property type="entry name" value="Helicase/UvrB_N"/>
</dbReference>
<reference evidence="2 3" key="1">
    <citation type="submission" date="2019-04" db="EMBL/GenBank/DDBJ databases">
        <authorList>
            <person name="Li Y."/>
            <person name="Wang J."/>
        </authorList>
    </citation>
    <scope>NUCLEOTIDE SEQUENCE [LARGE SCALE GENOMIC DNA]</scope>
    <source>
        <strain evidence="2 3">DSM 14668</strain>
    </source>
</reference>
<keyword evidence="3" id="KW-1185">Reference proteome</keyword>
<evidence type="ECO:0000313" key="3">
    <source>
        <dbReference type="Proteomes" id="UP000309215"/>
    </source>
</evidence>
<dbReference type="GO" id="GO:0005829">
    <property type="term" value="C:cytosol"/>
    <property type="evidence" value="ECO:0007669"/>
    <property type="project" value="TreeGrafter"/>
</dbReference>
<dbReference type="InterPro" id="IPR027417">
    <property type="entry name" value="P-loop_NTPase"/>
</dbReference>
<organism evidence="2 3">
    <name type="scientific">Polyangium fumosum</name>
    <dbReference type="NCBI Taxonomy" id="889272"/>
    <lineage>
        <taxon>Bacteria</taxon>
        <taxon>Pseudomonadati</taxon>
        <taxon>Myxococcota</taxon>
        <taxon>Polyangia</taxon>
        <taxon>Polyangiales</taxon>
        <taxon>Polyangiaceae</taxon>
        <taxon>Polyangium</taxon>
    </lineage>
</organism>
<keyword evidence="2" id="KW-0347">Helicase</keyword>
<proteinExistence type="predicted"/>